<evidence type="ECO:0000313" key="4">
    <source>
        <dbReference type="EMBL" id="KAA3436750.1"/>
    </source>
</evidence>
<dbReference type="CDD" id="cd03768">
    <property type="entry name" value="SR_ResInv"/>
    <property type="match status" value="1"/>
</dbReference>
<keyword evidence="5" id="KW-1185">Reference proteome</keyword>
<proteinExistence type="predicted"/>
<dbReference type="OrthoDB" id="9797501at2"/>
<keyword evidence="1" id="KW-0238">DNA-binding</keyword>
<comment type="caution">
    <text evidence="4">The sequence shown here is derived from an EMBL/GenBank/DDBJ whole genome shotgun (WGS) entry which is preliminary data.</text>
</comment>
<dbReference type="GO" id="GO:0003677">
    <property type="term" value="F:DNA binding"/>
    <property type="evidence" value="ECO:0007669"/>
    <property type="project" value="UniProtKB-KW"/>
</dbReference>
<dbReference type="SUPFAM" id="SSF53041">
    <property type="entry name" value="Resolvase-like"/>
    <property type="match status" value="1"/>
</dbReference>
<dbReference type="GO" id="GO:0000150">
    <property type="term" value="F:DNA strand exchange activity"/>
    <property type="evidence" value="ECO:0007669"/>
    <property type="project" value="InterPro"/>
</dbReference>
<dbReference type="RefSeq" id="WP_149092689.1">
    <property type="nucleotide sequence ID" value="NZ_VKKY01000003.1"/>
</dbReference>
<name>A0A5B6TAZ6_9BACT</name>
<dbReference type="InterPro" id="IPR036162">
    <property type="entry name" value="Resolvase-like_N_sf"/>
</dbReference>
<evidence type="ECO:0000313" key="5">
    <source>
        <dbReference type="Proteomes" id="UP000324133"/>
    </source>
</evidence>
<dbReference type="SMART" id="SM00857">
    <property type="entry name" value="Resolvase"/>
    <property type="match status" value="1"/>
</dbReference>
<evidence type="ECO:0000259" key="3">
    <source>
        <dbReference type="PROSITE" id="PS51736"/>
    </source>
</evidence>
<gene>
    <name evidence="4" type="ORF">FOA19_20440</name>
</gene>
<dbReference type="InterPro" id="IPR050639">
    <property type="entry name" value="SSR_resolvase"/>
</dbReference>
<dbReference type="Proteomes" id="UP000324133">
    <property type="component" value="Unassembled WGS sequence"/>
</dbReference>
<keyword evidence="2" id="KW-0233">DNA recombination</keyword>
<dbReference type="EMBL" id="VKKY01000003">
    <property type="protein sequence ID" value="KAA3436750.1"/>
    <property type="molecule type" value="Genomic_DNA"/>
</dbReference>
<dbReference type="PROSITE" id="PS51736">
    <property type="entry name" value="RECOMBINASES_3"/>
    <property type="match status" value="1"/>
</dbReference>
<evidence type="ECO:0000256" key="1">
    <source>
        <dbReference type="ARBA" id="ARBA00023125"/>
    </source>
</evidence>
<protein>
    <submittedName>
        <fullName evidence="4">Recombinase family protein</fullName>
    </submittedName>
</protein>
<evidence type="ECO:0000256" key="2">
    <source>
        <dbReference type="ARBA" id="ARBA00023172"/>
    </source>
</evidence>
<sequence length="212" mass="24700">MKKLYLDSVDVNTTFQVLKLKVKLNMKVALYFRISTLNQSNDTQKAILVDYAQRNGYEYDLYEEVESSRKTRPVKQQLLAKLRAGEYSGVYIYKLDRWARSSTELILEVTELYNKGVGFVSLSDQLDFSSATGKLMFQMLSCFAEFERSLISDRTKAALQRKKELGVQLGRRPGSKDTKKRETKNYKLREMRKRKAIDESKGIFKPLEEYIL</sequence>
<organism evidence="4 5">
    <name type="scientific">Rufibacter hautae</name>
    <dbReference type="NCBI Taxonomy" id="2595005"/>
    <lineage>
        <taxon>Bacteria</taxon>
        <taxon>Pseudomonadati</taxon>
        <taxon>Bacteroidota</taxon>
        <taxon>Cytophagia</taxon>
        <taxon>Cytophagales</taxon>
        <taxon>Hymenobacteraceae</taxon>
        <taxon>Rufibacter</taxon>
    </lineage>
</organism>
<dbReference type="Gene3D" id="3.40.50.1390">
    <property type="entry name" value="Resolvase, N-terminal catalytic domain"/>
    <property type="match status" value="1"/>
</dbReference>
<dbReference type="AlphaFoldDB" id="A0A5B6TAZ6"/>
<dbReference type="PANTHER" id="PTHR30461:SF2">
    <property type="entry name" value="SERINE RECOMBINASE PINE-RELATED"/>
    <property type="match status" value="1"/>
</dbReference>
<dbReference type="PANTHER" id="PTHR30461">
    <property type="entry name" value="DNA-INVERTASE FROM LAMBDOID PROPHAGE"/>
    <property type="match status" value="1"/>
</dbReference>
<dbReference type="Pfam" id="PF00239">
    <property type="entry name" value="Resolvase"/>
    <property type="match status" value="1"/>
</dbReference>
<feature type="domain" description="Resolvase/invertase-type recombinase catalytic" evidence="3">
    <location>
        <begin position="27"/>
        <end position="166"/>
    </location>
</feature>
<accession>A0A5B6TAZ6</accession>
<reference evidence="4 5" key="1">
    <citation type="submission" date="2019-07" db="EMBL/GenBank/DDBJ databases">
        <title>Rufibacter sp. nov., isolated from lake sediment.</title>
        <authorList>
            <person name="Qu J.-H."/>
        </authorList>
    </citation>
    <scope>NUCLEOTIDE SEQUENCE [LARGE SCALE GENOMIC DNA]</scope>
    <source>
        <strain evidence="4 5">NBS58-1</strain>
    </source>
</reference>
<dbReference type="InterPro" id="IPR006119">
    <property type="entry name" value="Resolv_N"/>
</dbReference>